<comment type="subcellular location">
    <subcellularLocation>
        <location evidence="1 11">Cell membrane</location>
        <topology evidence="1 11">Multi-pass membrane protein</topology>
    </subcellularLocation>
</comment>
<sequence length="262" mass="29862">MGYPVRKVSTNSANVQNIDRIYALSKRNVILRYKNSFAGFLWGFFKPLLYLLIFTVIFKQRSGIDNYVLYATSGLIFWFFFSNSTSQSVSSIIGSAGLLKALNIPSYFFPLSEVLGELFNLLLTLIVFLIIMHWGGLVYDLRLLLIVPCVAMFAIFVYGLNLLLCSMNVFFRDIGIIWGTIQPALFFLTPIAIPETDIPTEYRTIIVNNPIYFFIRLGRGIFYNPEPPSSQLWISCAIIALSMFLVGQFVFNRLKNQFISAI</sequence>
<evidence type="ECO:0000256" key="8">
    <source>
        <dbReference type="ARBA" id="ARBA00022989"/>
    </source>
</evidence>
<organism evidence="13 14">
    <name type="scientific">Nemorincola caseinilytica</name>
    <dbReference type="NCBI Taxonomy" id="2054315"/>
    <lineage>
        <taxon>Bacteria</taxon>
        <taxon>Pseudomonadati</taxon>
        <taxon>Bacteroidota</taxon>
        <taxon>Chitinophagia</taxon>
        <taxon>Chitinophagales</taxon>
        <taxon>Chitinophagaceae</taxon>
        <taxon>Nemorincola</taxon>
    </lineage>
</organism>
<evidence type="ECO:0000256" key="2">
    <source>
        <dbReference type="ARBA" id="ARBA00007783"/>
    </source>
</evidence>
<keyword evidence="14" id="KW-1185">Reference proteome</keyword>
<evidence type="ECO:0000256" key="1">
    <source>
        <dbReference type="ARBA" id="ARBA00004651"/>
    </source>
</evidence>
<dbReference type="Proteomes" id="UP001500067">
    <property type="component" value="Unassembled WGS sequence"/>
</dbReference>
<keyword evidence="4 11" id="KW-1003">Cell membrane</keyword>
<evidence type="ECO:0000259" key="12">
    <source>
        <dbReference type="PROSITE" id="PS51012"/>
    </source>
</evidence>
<comment type="similarity">
    <text evidence="2 11">Belongs to the ABC-2 integral membrane protein family.</text>
</comment>
<dbReference type="InterPro" id="IPR000412">
    <property type="entry name" value="ABC_2_transport"/>
</dbReference>
<dbReference type="PROSITE" id="PS51012">
    <property type="entry name" value="ABC_TM2"/>
    <property type="match status" value="1"/>
</dbReference>
<evidence type="ECO:0000256" key="10">
    <source>
        <dbReference type="ARBA" id="ARBA00023136"/>
    </source>
</evidence>
<evidence type="ECO:0000313" key="14">
    <source>
        <dbReference type="Proteomes" id="UP001500067"/>
    </source>
</evidence>
<dbReference type="PRINTS" id="PR00164">
    <property type="entry name" value="ABC2TRNSPORT"/>
</dbReference>
<evidence type="ECO:0000256" key="11">
    <source>
        <dbReference type="RuleBase" id="RU361157"/>
    </source>
</evidence>
<keyword evidence="9" id="KW-0625">Polysaccharide transport</keyword>
<proteinExistence type="inferred from homology"/>
<accession>A0ABP8N922</accession>
<evidence type="ECO:0000256" key="4">
    <source>
        <dbReference type="ARBA" id="ARBA00022475"/>
    </source>
</evidence>
<dbReference type="PANTHER" id="PTHR30413">
    <property type="entry name" value="INNER MEMBRANE TRANSPORT PERMEASE"/>
    <property type="match status" value="1"/>
</dbReference>
<dbReference type="Pfam" id="PF01061">
    <property type="entry name" value="ABC2_membrane"/>
    <property type="match status" value="1"/>
</dbReference>
<protein>
    <recommendedName>
        <fullName evidence="11">Transport permease protein</fullName>
    </recommendedName>
</protein>
<dbReference type="EMBL" id="BAABFA010000006">
    <property type="protein sequence ID" value="GAA4462038.1"/>
    <property type="molecule type" value="Genomic_DNA"/>
</dbReference>
<evidence type="ECO:0000256" key="9">
    <source>
        <dbReference type="ARBA" id="ARBA00023047"/>
    </source>
</evidence>
<evidence type="ECO:0000256" key="5">
    <source>
        <dbReference type="ARBA" id="ARBA00022597"/>
    </source>
</evidence>
<keyword evidence="7" id="KW-0972">Capsule biogenesis/degradation</keyword>
<feature type="transmembrane region" description="Helical" evidence="11">
    <location>
        <begin position="232"/>
        <end position="251"/>
    </location>
</feature>
<feature type="transmembrane region" description="Helical" evidence="11">
    <location>
        <begin position="37"/>
        <end position="58"/>
    </location>
</feature>
<keyword evidence="5" id="KW-0762">Sugar transport</keyword>
<reference evidence="14" key="1">
    <citation type="journal article" date="2019" name="Int. J. Syst. Evol. Microbiol.">
        <title>The Global Catalogue of Microorganisms (GCM) 10K type strain sequencing project: providing services to taxonomists for standard genome sequencing and annotation.</title>
        <authorList>
            <consortium name="The Broad Institute Genomics Platform"/>
            <consortium name="The Broad Institute Genome Sequencing Center for Infectious Disease"/>
            <person name="Wu L."/>
            <person name="Ma J."/>
        </authorList>
    </citation>
    <scope>NUCLEOTIDE SEQUENCE [LARGE SCALE GENOMIC DNA]</scope>
    <source>
        <strain evidence="14">JCM 32105</strain>
    </source>
</reference>
<comment type="caution">
    <text evidence="13">The sequence shown here is derived from an EMBL/GenBank/DDBJ whole genome shotgun (WGS) entry which is preliminary data.</text>
</comment>
<name>A0ABP8N922_9BACT</name>
<evidence type="ECO:0000256" key="6">
    <source>
        <dbReference type="ARBA" id="ARBA00022692"/>
    </source>
</evidence>
<dbReference type="InterPro" id="IPR013525">
    <property type="entry name" value="ABC2_TM"/>
</dbReference>
<keyword evidence="10 11" id="KW-0472">Membrane</keyword>
<keyword evidence="3 11" id="KW-0813">Transport</keyword>
<keyword evidence="8 11" id="KW-1133">Transmembrane helix</keyword>
<feature type="transmembrane region" description="Helical" evidence="11">
    <location>
        <begin position="176"/>
        <end position="193"/>
    </location>
</feature>
<evidence type="ECO:0000256" key="3">
    <source>
        <dbReference type="ARBA" id="ARBA00022448"/>
    </source>
</evidence>
<gene>
    <name evidence="13" type="ORF">GCM10023093_07840</name>
</gene>
<dbReference type="InterPro" id="IPR047817">
    <property type="entry name" value="ABC2_TM_bact-type"/>
</dbReference>
<feature type="domain" description="ABC transmembrane type-2" evidence="12">
    <location>
        <begin position="38"/>
        <end position="254"/>
    </location>
</feature>
<dbReference type="PANTHER" id="PTHR30413:SF10">
    <property type="entry name" value="CAPSULE POLYSACCHARIDE EXPORT INNER-MEMBRANE PROTEIN CTRC"/>
    <property type="match status" value="1"/>
</dbReference>
<feature type="transmembrane region" description="Helical" evidence="11">
    <location>
        <begin position="143"/>
        <end position="164"/>
    </location>
</feature>
<feature type="transmembrane region" description="Helical" evidence="11">
    <location>
        <begin position="118"/>
        <end position="137"/>
    </location>
</feature>
<evidence type="ECO:0000313" key="13">
    <source>
        <dbReference type="EMBL" id="GAA4462038.1"/>
    </source>
</evidence>
<feature type="transmembrane region" description="Helical" evidence="11">
    <location>
        <begin position="67"/>
        <end position="86"/>
    </location>
</feature>
<evidence type="ECO:0000256" key="7">
    <source>
        <dbReference type="ARBA" id="ARBA00022903"/>
    </source>
</evidence>
<keyword evidence="6 11" id="KW-0812">Transmembrane</keyword>
<feature type="transmembrane region" description="Helical" evidence="11">
    <location>
        <begin position="92"/>
        <end position="111"/>
    </location>
</feature>